<dbReference type="RefSeq" id="WP_126198547.1">
    <property type="nucleotide sequence ID" value="NZ_CP085954.1"/>
</dbReference>
<dbReference type="CDD" id="cd04301">
    <property type="entry name" value="NAT_SF"/>
    <property type="match status" value="1"/>
</dbReference>
<proteinExistence type="predicted"/>
<protein>
    <submittedName>
        <fullName evidence="3">Acetyltransferase (GNAT) family</fullName>
    </submittedName>
    <submittedName>
        <fullName evidence="2">GNAT family N-acetyltransferase</fullName>
    </submittedName>
</protein>
<dbReference type="AlphaFoldDB" id="A0A3P8LHJ0"/>
<organism evidence="3 4">
    <name type="scientific">Tsukamurella paurometabola</name>
    <name type="common">Corynebacterium paurometabolum</name>
    <dbReference type="NCBI Taxonomy" id="2061"/>
    <lineage>
        <taxon>Bacteria</taxon>
        <taxon>Bacillati</taxon>
        <taxon>Actinomycetota</taxon>
        <taxon>Actinomycetes</taxon>
        <taxon>Mycobacteriales</taxon>
        <taxon>Tsukamurellaceae</taxon>
        <taxon>Tsukamurella</taxon>
    </lineage>
</organism>
<dbReference type="Proteomes" id="UP000271626">
    <property type="component" value="Chromosome"/>
</dbReference>
<evidence type="ECO:0000313" key="4">
    <source>
        <dbReference type="Proteomes" id="UP000271626"/>
    </source>
</evidence>
<dbReference type="EMBL" id="JAGXOE010000020">
    <property type="protein sequence ID" value="MBS4101657.1"/>
    <property type="molecule type" value="Genomic_DNA"/>
</dbReference>
<reference evidence="2 5" key="2">
    <citation type="submission" date="2021-04" db="EMBL/GenBank/DDBJ databases">
        <title>Whole genome sequence analysis of a thiophenic sulfur metabolizing bacteria.</title>
        <authorList>
            <person name="Akhtar N."/>
            <person name="Akram J."/>
            <person name="Aslam A."/>
        </authorList>
    </citation>
    <scope>NUCLEOTIDE SEQUENCE [LARGE SCALE GENOMIC DNA]</scope>
    <source>
        <strain evidence="2 5">3OW</strain>
    </source>
</reference>
<name>A0A3P8LHJ0_TSUPA</name>
<keyword evidence="3" id="KW-0808">Transferase</keyword>
<evidence type="ECO:0000313" key="5">
    <source>
        <dbReference type="Proteomes" id="UP000676853"/>
    </source>
</evidence>
<dbReference type="PROSITE" id="PS51186">
    <property type="entry name" value="GNAT"/>
    <property type="match status" value="1"/>
</dbReference>
<accession>A0A3P8LHJ0</accession>
<dbReference type="InterPro" id="IPR000182">
    <property type="entry name" value="GNAT_dom"/>
</dbReference>
<dbReference type="GO" id="GO:0016747">
    <property type="term" value="F:acyltransferase activity, transferring groups other than amino-acyl groups"/>
    <property type="evidence" value="ECO:0007669"/>
    <property type="project" value="InterPro"/>
</dbReference>
<evidence type="ECO:0000259" key="1">
    <source>
        <dbReference type="PROSITE" id="PS51186"/>
    </source>
</evidence>
<dbReference type="Gene3D" id="3.40.630.30">
    <property type="match status" value="1"/>
</dbReference>
<reference evidence="3 4" key="1">
    <citation type="submission" date="2018-12" db="EMBL/GenBank/DDBJ databases">
        <authorList>
            <consortium name="Pathogen Informatics"/>
        </authorList>
    </citation>
    <scope>NUCLEOTIDE SEQUENCE [LARGE SCALE GENOMIC DNA]</scope>
    <source>
        <strain evidence="3 4">NCTC10741</strain>
    </source>
</reference>
<keyword evidence="5" id="KW-1185">Reference proteome</keyword>
<evidence type="ECO:0000313" key="3">
    <source>
        <dbReference type="EMBL" id="VDR41452.1"/>
    </source>
</evidence>
<dbReference type="InterPro" id="IPR016181">
    <property type="entry name" value="Acyl_CoA_acyltransferase"/>
</dbReference>
<dbReference type="Pfam" id="PF00583">
    <property type="entry name" value="Acetyltransf_1"/>
    <property type="match status" value="1"/>
</dbReference>
<dbReference type="Proteomes" id="UP000676853">
    <property type="component" value="Unassembled WGS sequence"/>
</dbReference>
<dbReference type="OrthoDB" id="5243635at2"/>
<dbReference type="EMBL" id="LR131273">
    <property type="protein sequence ID" value="VDR41452.1"/>
    <property type="molecule type" value="Genomic_DNA"/>
</dbReference>
<dbReference type="SUPFAM" id="SSF55729">
    <property type="entry name" value="Acyl-CoA N-acyltransferases (Nat)"/>
    <property type="match status" value="1"/>
</dbReference>
<feature type="domain" description="N-acetyltransferase" evidence="1">
    <location>
        <begin position="29"/>
        <end position="177"/>
    </location>
</feature>
<evidence type="ECO:0000313" key="2">
    <source>
        <dbReference type="EMBL" id="MBS4101657.1"/>
    </source>
</evidence>
<gene>
    <name evidence="2" type="ORF">KFZ73_10430</name>
    <name evidence="3" type="ORF">NCTC10741_04624</name>
</gene>
<sequence length="179" mass="19108">MASSDDADGGYLIRRPGAGDAGALADVHVRVWKATYPGVVDRAKLDALTVAARTERWERILGGLERQEAAGVHTRCAVHTVSARIVGFATGGTPRDDDAPSTTQLWSLNVLPDHHGTGVAAALMDAVIGAGGAYLWLATGNDRALAFYRKHGFELDGAVQVDEEWSCHESRMVRPDLCS</sequence>